<dbReference type="Proteomes" id="UP000034913">
    <property type="component" value="Unassembled WGS sequence"/>
</dbReference>
<dbReference type="SUPFAM" id="SSF55154">
    <property type="entry name" value="CYTH-like phosphatases"/>
    <property type="match status" value="1"/>
</dbReference>
<feature type="domain" description="CYTH" evidence="1">
    <location>
        <begin position="1"/>
        <end position="189"/>
    </location>
</feature>
<dbReference type="GO" id="GO:0042357">
    <property type="term" value="P:thiamine diphosphate metabolic process"/>
    <property type="evidence" value="ECO:0007669"/>
    <property type="project" value="TreeGrafter"/>
</dbReference>
<dbReference type="GO" id="GO:0050333">
    <property type="term" value="F:thiamine triphosphate phosphatase activity"/>
    <property type="evidence" value="ECO:0007669"/>
    <property type="project" value="InterPro"/>
</dbReference>
<protein>
    <recommendedName>
        <fullName evidence="1">CYTH domain-containing protein</fullName>
    </recommendedName>
</protein>
<dbReference type="PANTHER" id="PTHR14586">
    <property type="entry name" value="THIAMINE-TRIPHOSPHATASE"/>
    <property type="match status" value="1"/>
</dbReference>
<dbReference type="SMART" id="SM01118">
    <property type="entry name" value="CYTH"/>
    <property type="match status" value="1"/>
</dbReference>
<dbReference type="Gene3D" id="2.40.320.10">
    <property type="entry name" value="Hypothetical Protein Pfu-838710-001"/>
    <property type="match status" value="1"/>
</dbReference>
<dbReference type="GO" id="GO:0000287">
    <property type="term" value="F:magnesium ion binding"/>
    <property type="evidence" value="ECO:0007669"/>
    <property type="project" value="TreeGrafter"/>
</dbReference>
<accession>A0A0G1X7P1</accession>
<sequence length="199" mass="22505">MIEIERKIKLSEQDEARLTEGAELMSEKTFADVYYDGPDFALTTQDKWLRSRAGRWELKVAVHESLERQADQYDEIEDEAGIRASLGLPPGDDLAADIAQAGYAPFASPITTRKKYRSGQFTIDLDTVDFGDSTYTLGEIEVMAEDQSQADDAARSIIEFAKERGVEIKPTRGKIIEYLKRFRLEHYQALVEAGIVKDF</sequence>
<dbReference type="InterPro" id="IPR033469">
    <property type="entry name" value="CYTH-like_dom_sf"/>
</dbReference>
<evidence type="ECO:0000313" key="3">
    <source>
        <dbReference type="Proteomes" id="UP000034913"/>
    </source>
</evidence>
<dbReference type="EMBL" id="LCRB01000002">
    <property type="protein sequence ID" value="KKW26850.1"/>
    <property type="molecule type" value="Genomic_DNA"/>
</dbReference>
<organism evidence="2 3">
    <name type="scientific">candidate division Kazan bacterium GW2011_GWB1_52_7</name>
    <dbReference type="NCBI Taxonomy" id="1620414"/>
    <lineage>
        <taxon>Bacteria</taxon>
        <taxon>Bacteria division Kazan-3B-28</taxon>
    </lineage>
</organism>
<name>A0A0G1X7P1_UNCK3</name>
<dbReference type="InterPro" id="IPR039582">
    <property type="entry name" value="THTPA"/>
</dbReference>
<dbReference type="PROSITE" id="PS51707">
    <property type="entry name" value="CYTH"/>
    <property type="match status" value="1"/>
</dbReference>
<dbReference type="PANTHER" id="PTHR14586:SF1">
    <property type="entry name" value="THIAMINE-TRIPHOSPHATASE"/>
    <property type="match status" value="1"/>
</dbReference>
<comment type="caution">
    <text evidence="2">The sequence shown here is derived from an EMBL/GenBank/DDBJ whole genome shotgun (WGS) entry which is preliminary data.</text>
</comment>
<dbReference type="InterPro" id="IPR023577">
    <property type="entry name" value="CYTH_domain"/>
</dbReference>
<evidence type="ECO:0000313" key="2">
    <source>
        <dbReference type="EMBL" id="KKW26850.1"/>
    </source>
</evidence>
<evidence type="ECO:0000259" key="1">
    <source>
        <dbReference type="PROSITE" id="PS51707"/>
    </source>
</evidence>
<reference evidence="2 3" key="1">
    <citation type="journal article" date="2015" name="Nature">
        <title>rRNA introns, odd ribosomes, and small enigmatic genomes across a large radiation of phyla.</title>
        <authorList>
            <person name="Brown C.T."/>
            <person name="Hug L.A."/>
            <person name="Thomas B.C."/>
            <person name="Sharon I."/>
            <person name="Castelle C.J."/>
            <person name="Singh A."/>
            <person name="Wilkins M.J."/>
            <person name="Williams K.H."/>
            <person name="Banfield J.F."/>
        </authorList>
    </citation>
    <scope>NUCLEOTIDE SEQUENCE [LARGE SCALE GENOMIC DNA]</scope>
</reference>
<gene>
    <name evidence="2" type="ORF">VF00_C0002G0175</name>
</gene>
<proteinExistence type="predicted"/>
<dbReference type="Pfam" id="PF01928">
    <property type="entry name" value="CYTH"/>
    <property type="match status" value="1"/>
</dbReference>
<dbReference type="AlphaFoldDB" id="A0A0G1X7P1"/>